<reference evidence="2" key="1">
    <citation type="submission" date="2023-08" db="EMBL/GenBank/DDBJ databases">
        <authorList>
            <person name="Audoor S."/>
            <person name="Bilcke G."/>
        </authorList>
    </citation>
    <scope>NUCLEOTIDE SEQUENCE</scope>
</reference>
<comment type="caution">
    <text evidence="2">The sequence shown here is derived from an EMBL/GenBank/DDBJ whole genome shotgun (WGS) entry which is preliminary data.</text>
</comment>
<evidence type="ECO:0000313" key="2">
    <source>
        <dbReference type="EMBL" id="CAJ1935330.1"/>
    </source>
</evidence>
<dbReference type="AlphaFoldDB" id="A0AAD2FJF3"/>
<evidence type="ECO:0000313" key="3">
    <source>
        <dbReference type="Proteomes" id="UP001295423"/>
    </source>
</evidence>
<feature type="compositionally biased region" description="Polar residues" evidence="1">
    <location>
        <begin position="82"/>
        <end position="95"/>
    </location>
</feature>
<accession>A0AAD2FJF3</accession>
<evidence type="ECO:0000256" key="1">
    <source>
        <dbReference type="SAM" id="MobiDB-lite"/>
    </source>
</evidence>
<keyword evidence="3" id="KW-1185">Reference proteome</keyword>
<feature type="compositionally biased region" description="Low complexity" evidence="1">
    <location>
        <begin position="134"/>
        <end position="150"/>
    </location>
</feature>
<dbReference type="Proteomes" id="UP001295423">
    <property type="component" value="Unassembled WGS sequence"/>
</dbReference>
<protein>
    <submittedName>
        <fullName evidence="2">Uncharacterized protein</fullName>
    </submittedName>
</protein>
<feature type="region of interest" description="Disordered" evidence="1">
    <location>
        <begin position="102"/>
        <end position="150"/>
    </location>
</feature>
<sequence>MVSKRAFSTPGYCSKVNDENDPAQIGKRKLALLLFQSFPLDWQGDFINSRNDPANDDNIAWKDIVSWMAQKKRTVDRKKLMQESSQRNSQGFQRGGISYQQNQGQLQPRNPYNGDRGRGFNGQRSGRSQAGRFQPGQNYQGRGQPQQQQRQNYYAELHYNQEAESFAAEGSVPEWNQDGMSYGGMPSAEQNQHQEHFYQAEENQQQWNDQFNFEQEEYYPEE</sequence>
<proteinExistence type="predicted"/>
<gene>
    <name evidence="2" type="ORF">CYCCA115_LOCUS4665</name>
</gene>
<dbReference type="EMBL" id="CAKOGP040000447">
    <property type="protein sequence ID" value="CAJ1935330.1"/>
    <property type="molecule type" value="Genomic_DNA"/>
</dbReference>
<organism evidence="2 3">
    <name type="scientific">Cylindrotheca closterium</name>
    <dbReference type="NCBI Taxonomy" id="2856"/>
    <lineage>
        <taxon>Eukaryota</taxon>
        <taxon>Sar</taxon>
        <taxon>Stramenopiles</taxon>
        <taxon>Ochrophyta</taxon>
        <taxon>Bacillariophyta</taxon>
        <taxon>Bacillariophyceae</taxon>
        <taxon>Bacillariophycidae</taxon>
        <taxon>Bacillariales</taxon>
        <taxon>Bacillariaceae</taxon>
        <taxon>Cylindrotheca</taxon>
    </lineage>
</organism>
<feature type="region of interest" description="Disordered" evidence="1">
    <location>
        <begin position="173"/>
        <end position="196"/>
    </location>
</feature>
<name>A0AAD2FJF3_9STRA</name>
<feature type="region of interest" description="Disordered" evidence="1">
    <location>
        <begin position="76"/>
        <end position="95"/>
    </location>
</feature>